<dbReference type="Gene3D" id="3.40.50.300">
    <property type="entry name" value="P-loop containing nucleotide triphosphate hydrolases"/>
    <property type="match status" value="1"/>
</dbReference>
<evidence type="ECO:0000313" key="6">
    <source>
        <dbReference type="EMBL" id="QLG89149.1"/>
    </source>
</evidence>
<keyword evidence="1" id="KW-0547">Nucleotide-binding</keyword>
<keyword evidence="2" id="KW-0378">Hydrolase</keyword>
<sequence length="469" mass="53554">MKNKVTRESIDLQFAKTLKESEYYTTGGVVYKWTGSHYQAQTQLNLENAALNFLIENFRDKATANKARACTALLRAFLPKLPISQITDACIPTETQYIAVGCEGDAMGVKSLMPPDKNRAMTYAINCDFDEKRNFEGSKFQKFIEQILPDTEIRQLVQEYIGYSLQSKLNYQVMQLWLGSGKNGKSTLLDIVCQLHQKTCALELDRLDPQHLPNVIGASLCFSDEVPKSGINEQKLKMLISGGVVEVKILYKDPVSYASHRKFIVCANHFPKVKDQSNGFWRRQQIIPFNAKIEKPDPLLAKNIITNELNVVLNWAIEGLIQLIKRGQFIVPKAVHDAIEEAKTSTDSVRSWIKDTGLIVSMRSPMRYEWKQGFYKCDEKFLNDEGHYEANQKFDRSYIGWCKANGNSPVSQKEFWSRIAAYFKESGAEFTESTNRIIKGDAWSNGSNYCDRRRRRVNLMQLDPCAIPF</sequence>
<dbReference type="GO" id="GO:0016787">
    <property type="term" value="F:hydrolase activity"/>
    <property type="evidence" value="ECO:0007669"/>
    <property type="project" value="UniProtKB-KW"/>
</dbReference>
<keyword evidence="3" id="KW-0067">ATP-binding</keyword>
<feature type="domain" description="SF3 helicase" evidence="4">
    <location>
        <begin position="152"/>
        <end position="302"/>
    </location>
</feature>
<proteinExistence type="predicted"/>
<evidence type="ECO:0000259" key="4">
    <source>
        <dbReference type="PROSITE" id="PS51206"/>
    </source>
</evidence>
<protein>
    <recommendedName>
        <fullName evidence="4">SF3 helicase domain-containing protein</fullName>
    </recommendedName>
</protein>
<evidence type="ECO:0000256" key="1">
    <source>
        <dbReference type="ARBA" id="ARBA00022741"/>
    </source>
</evidence>
<dbReference type="NCBIfam" id="TIGR01613">
    <property type="entry name" value="primase_Cterm"/>
    <property type="match status" value="1"/>
</dbReference>
<evidence type="ECO:0000313" key="5">
    <source>
        <dbReference type="EMBL" id="QLG88418.1"/>
    </source>
</evidence>
<evidence type="ECO:0000313" key="7">
    <source>
        <dbReference type="Proteomes" id="UP000509597"/>
    </source>
</evidence>
<dbReference type="InterPro" id="IPR045455">
    <property type="entry name" value="NrS-1_pol-like_helicase"/>
</dbReference>
<dbReference type="EMBL" id="CP058627">
    <property type="protein sequence ID" value="QLG88418.1"/>
    <property type="molecule type" value="Genomic_DNA"/>
</dbReference>
<dbReference type="InterPro" id="IPR027417">
    <property type="entry name" value="P-loop_NTPase"/>
</dbReference>
<dbReference type="PROSITE" id="PS51206">
    <property type="entry name" value="SF3_HELICASE_1"/>
    <property type="match status" value="1"/>
</dbReference>
<dbReference type="GO" id="GO:0005524">
    <property type="term" value="F:ATP binding"/>
    <property type="evidence" value="ECO:0007669"/>
    <property type="project" value="UniProtKB-KW"/>
</dbReference>
<evidence type="ECO:0000256" key="2">
    <source>
        <dbReference type="ARBA" id="ARBA00022801"/>
    </source>
</evidence>
<dbReference type="PANTHER" id="PTHR35372:SF2">
    <property type="entry name" value="SF3 HELICASE DOMAIN-CONTAINING PROTEIN"/>
    <property type="match status" value="1"/>
</dbReference>
<dbReference type="KEGG" id="chiz:HQ393_09240"/>
<dbReference type="InterPro" id="IPR051620">
    <property type="entry name" value="ORF904-like_C"/>
</dbReference>
<dbReference type="InterPro" id="IPR006500">
    <property type="entry name" value="Helicase_put_C_phage/plasmid"/>
</dbReference>
<accession>A0A7H9BKX0</accession>
<evidence type="ECO:0000256" key="3">
    <source>
        <dbReference type="ARBA" id="ARBA00022840"/>
    </source>
</evidence>
<dbReference type="KEGG" id="chiz:HQ393_13355"/>
<name>A0A7H9BKX0_9NEIS</name>
<dbReference type="Proteomes" id="UP000509597">
    <property type="component" value="Chromosome"/>
</dbReference>
<dbReference type="InterPro" id="IPR014015">
    <property type="entry name" value="Helicase_SF3_DNA-vir"/>
</dbReference>
<dbReference type="Pfam" id="PF19263">
    <property type="entry name" value="DUF5906"/>
    <property type="match status" value="1"/>
</dbReference>
<dbReference type="AlphaFoldDB" id="A0A7H9BKX0"/>
<reference evidence="6 7" key="1">
    <citation type="submission" date="2020-07" db="EMBL/GenBank/DDBJ databases">
        <title>Complete genome sequence of Chitinibacter sp. 2T18.</title>
        <authorList>
            <person name="Bae J.-W."/>
            <person name="Choi J.-W."/>
        </authorList>
    </citation>
    <scope>NUCLEOTIDE SEQUENCE [LARGE SCALE GENOMIC DNA]</scope>
    <source>
        <strain evidence="6 7">2T18</strain>
    </source>
</reference>
<keyword evidence="7" id="KW-1185">Reference proteome</keyword>
<gene>
    <name evidence="5" type="ORF">HQ393_09240</name>
    <name evidence="6" type="ORF">HQ393_13355</name>
</gene>
<dbReference type="PANTHER" id="PTHR35372">
    <property type="entry name" value="ATP BINDING PROTEIN-RELATED"/>
    <property type="match status" value="1"/>
</dbReference>
<dbReference type="SUPFAM" id="SSF52540">
    <property type="entry name" value="P-loop containing nucleoside triphosphate hydrolases"/>
    <property type="match status" value="1"/>
</dbReference>
<dbReference type="EMBL" id="CP058627">
    <property type="protein sequence ID" value="QLG89149.1"/>
    <property type="molecule type" value="Genomic_DNA"/>
</dbReference>
<organism evidence="6 7">
    <name type="scientific">Chitinibacter bivalviorum</name>
    <dbReference type="NCBI Taxonomy" id="2739434"/>
    <lineage>
        <taxon>Bacteria</taxon>
        <taxon>Pseudomonadati</taxon>
        <taxon>Pseudomonadota</taxon>
        <taxon>Betaproteobacteria</taxon>
        <taxon>Neisseriales</taxon>
        <taxon>Chitinibacteraceae</taxon>
        <taxon>Chitinibacter</taxon>
    </lineage>
</organism>
<dbReference type="RefSeq" id="WP_179354933.1">
    <property type="nucleotide sequence ID" value="NZ_CP058627.1"/>
</dbReference>